<protein>
    <submittedName>
        <fullName evidence="2">Uncharacterized protein</fullName>
    </submittedName>
</protein>
<reference evidence="2" key="1">
    <citation type="submission" date="2023-03" db="UniProtKB">
        <authorList>
            <consortium name="WormBaseParasite"/>
        </authorList>
    </citation>
    <scope>IDENTIFICATION</scope>
</reference>
<proteinExistence type="predicted"/>
<evidence type="ECO:0000313" key="2">
    <source>
        <dbReference type="WBParaSite" id="ALUE_0001822801-mRNA-1"/>
    </source>
</evidence>
<dbReference type="WBParaSite" id="ALUE_0001822801-mRNA-1">
    <property type="protein sequence ID" value="ALUE_0001822801-mRNA-1"/>
    <property type="gene ID" value="ALUE_0001822801"/>
</dbReference>
<dbReference type="Proteomes" id="UP000036681">
    <property type="component" value="Unplaced"/>
</dbReference>
<evidence type="ECO:0000313" key="1">
    <source>
        <dbReference type="Proteomes" id="UP000036681"/>
    </source>
</evidence>
<dbReference type="AlphaFoldDB" id="A0A9J2Q7K5"/>
<keyword evidence="1" id="KW-1185">Reference proteome</keyword>
<accession>A0A9J2Q7K5</accession>
<organism evidence="1 2">
    <name type="scientific">Ascaris lumbricoides</name>
    <name type="common">Giant roundworm</name>
    <dbReference type="NCBI Taxonomy" id="6252"/>
    <lineage>
        <taxon>Eukaryota</taxon>
        <taxon>Metazoa</taxon>
        <taxon>Ecdysozoa</taxon>
        <taxon>Nematoda</taxon>
        <taxon>Chromadorea</taxon>
        <taxon>Rhabditida</taxon>
        <taxon>Spirurina</taxon>
        <taxon>Ascaridomorpha</taxon>
        <taxon>Ascaridoidea</taxon>
        <taxon>Ascarididae</taxon>
        <taxon>Ascaris</taxon>
    </lineage>
</organism>
<sequence>LPTSVRLPSRSEGSSRICRNDVYGSGYISFALQCVSPLFTISSTFISCMSVVRISTGNLRLQSSPTGASSIVLSPLNNFERRALV</sequence>
<name>A0A9J2Q7K5_ASCLU</name>